<gene>
    <name evidence="22" type="ORF">G4Y79_01895</name>
</gene>
<feature type="transmembrane region" description="Helical" evidence="20">
    <location>
        <begin position="337"/>
        <end position="355"/>
    </location>
</feature>
<dbReference type="PROSITE" id="PS50846">
    <property type="entry name" value="HMA_2"/>
    <property type="match status" value="2"/>
</dbReference>
<keyword evidence="14 20" id="KW-1133">Transmembrane helix</keyword>
<dbReference type="Gene3D" id="3.30.70.100">
    <property type="match status" value="2"/>
</dbReference>
<dbReference type="SFLD" id="SFLDG00002">
    <property type="entry name" value="C1.7:_P-type_atpase_like"/>
    <property type="match status" value="1"/>
</dbReference>
<dbReference type="InterPro" id="IPR036163">
    <property type="entry name" value="HMA_dom_sf"/>
</dbReference>
<dbReference type="NCBIfam" id="TIGR01494">
    <property type="entry name" value="ATPase_P-type"/>
    <property type="match status" value="1"/>
</dbReference>
<dbReference type="FunFam" id="2.70.150.10:FF:000002">
    <property type="entry name" value="Copper-transporting ATPase 1, putative"/>
    <property type="match status" value="1"/>
</dbReference>
<dbReference type="GO" id="GO:0055070">
    <property type="term" value="P:copper ion homeostasis"/>
    <property type="evidence" value="ECO:0007669"/>
    <property type="project" value="TreeGrafter"/>
</dbReference>
<keyword evidence="8 20" id="KW-0812">Transmembrane</keyword>
<dbReference type="InterPro" id="IPR008250">
    <property type="entry name" value="ATPase_P-typ_transduc_dom_A_sf"/>
</dbReference>
<dbReference type="Pfam" id="PF00702">
    <property type="entry name" value="Hydrolase"/>
    <property type="match status" value="1"/>
</dbReference>
<evidence type="ECO:0000256" key="18">
    <source>
        <dbReference type="ARBA" id="ARBA00029719"/>
    </source>
</evidence>
<dbReference type="InterPro" id="IPR009078">
    <property type="entry name" value="Ferritin-like_SF"/>
</dbReference>
<evidence type="ECO:0000256" key="16">
    <source>
        <dbReference type="ARBA" id="ARBA00023065"/>
    </source>
</evidence>
<evidence type="ECO:0000256" key="12">
    <source>
        <dbReference type="ARBA" id="ARBA00022840"/>
    </source>
</evidence>
<feature type="transmembrane region" description="Helical" evidence="20">
    <location>
        <begin position="367"/>
        <end position="385"/>
    </location>
</feature>
<evidence type="ECO:0000256" key="14">
    <source>
        <dbReference type="ARBA" id="ARBA00022989"/>
    </source>
</evidence>
<evidence type="ECO:0000256" key="9">
    <source>
        <dbReference type="ARBA" id="ARBA00022723"/>
    </source>
</evidence>
<evidence type="ECO:0000256" key="11">
    <source>
        <dbReference type="ARBA" id="ARBA00022796"/>
    </source>
</evidence>
<dbReference type="InterPro" id="IPR006121">
    <property type="entry name" value="HMA_dom"/>
</dbReference>
<evidence type="ECO:0000256" key="2">
    <source>
        <dbReference type="ARBA" id="ARBA00006024"/>
    </source>
</evidence>
<sequence>MKSKDPVCGMEIDTDSAVAHRDYDGQTFHFCSENCVETFDADPRRYIHPKVAHELMLNNWNESQTNSKEDIKLHHVNNHQHHDHMMPSHLPDNDELSDEAPTRVEVPVMGLSRAGAPALKQALKELPGVKRAFVNPTRTTVFVDYDPARSAIKDFLETIRSAGYTTGHQSLRLKVNGLYCSACVNTIEDALRAVPGVYDATMNAATSEVKVEYSSSIGDLDNLRRAIEQAGPYKATRATEASETEIDNESQESEREYRSLMRKWWFAAAVGLPTMILSYPSWFPYLRDWFPHGSTNQRILWLVMAVASLAVMAYSGRQFFVGMWDGFKHRSANMHTLIAIGTATAWVYSTVALLFPQFFPGDQFIDVYYDVSVVVTALVVLGLAMEIKAKGRTSEAIRKLVGLQAKTARVLRAGQEIDIPVEEVLVNDVVIVRPGEKIPVDGEVVEGQSTIDESMITGESLPVSKKIGDEVIGATLNKTGSFRFVATKVGKDTALANIIRLVQDAQGSKVPIQRIVDRVSGYFTPTVMILAILGFVLWYTFGPAPSPAYAMIVAVTTLIIACPCALGMATPMSLTTGIGLGAQNGILIRSGDALQTAQNLNTIVLDKTGTITHGKPALTDIILAGEWDETDVLRLAASVENVSEHPLAQAIVEGAQTRGIKLSHVEDFDAILGHGVSATVDGRHILIGNLKLMQREGIDLNGIQQDAQALADAGKTPMFIALDGHAAGIIAVADTVKEDSKDAIATLKKMGLEVVMITGDNERTANAIARQVGIDRVLAEVLPQDKAHNIQKLQLEGKKVAMVGDGINDAPALAQADIGIAIGTGTDVAIEASDITLIKGSLTGVVTAIQISRATMRNVYQNLVGAFIYNTTGIPIALGVLYPFFGILLSPLLAGLAMAFSSVTVIMNANRLKGWKSAN</sequence>
<dbReference type="Gene3D" id="1.10.620.20">
    <property type="entry name" value="Ribonucleotide Reductase, subunit A"/>
    <property type="match status" value="1"/>
</dbReference>
<dbReference type="GO" id="GO:0005524">
    <property type="term" value="F:ATP binding"/>
    <property type="evidence" value="ECO:0007669"/>
    <property type="project" value="UniProtKB-UniRule"/>
</dbReference>
<feature type="domain" description="HMA" evidence="21">
    <location>
        <begin position="100"/>
        <end position="167"/>
    </location>
</feature>
<accession>A0A7S8EA22</accession>
<evidence type="ECO:0000259" key="21">
    <source>
        <dbReference type="PROSITE" id="PS50846"/>
    </source>
</evidence>
<evidence type="ECO:0000256" key="10">
    <source>
        <dbReference type="ARBA" id="ARBA00022741"/>
    </source>
</evidence>
<dbReference type="SMART" id="SM00746">
    <property type="entry name" value="TRASH"/>
    <property type="match status" value="1"/>
</dbReference>
<dbReference type="CDD" id="cd02094">
    <property type="entry name" value="P-type_ATPase_Cu-like"/>
    <property type="match status" value="1"/>
</dbReference>
<organism evidence="22 23">
    <name type="scientific">Phototrophicus methaneseepsis</name>
    <dbReference type="NCBI Taxonomy" id="2710758"/>
    <lineage>
        <taxon>Bacteria</taxon>
        <taxon>Bacillati</taxon>
        <taxon>Chloroflexota</taxon>
        <taxon>Candidatus Thermofontia</taxon>
        <taxon>Phototrophicales</taxon>
        <taxon>Phototrophicaceae</taxon>
        <taxon>Phototrophicus</taxon>
    </lineage>
</organism>
<dbReference type="PANTHER" id="PTHR43520:SF6">
    <property type="entry name" value="COPPER-EXPORTING P-TYPE ATPASE"/>
    <property type="match status" value="1"/>
</dbReference>
<dbReference type="FunFam" id="3.40.50.1000:FF:000333">
    <property type="entry name" value="Copper-transporting ATPase 2"/>
    <property type="match status" value="1"/>
</dbReference>
<dbReference type="InterPro" id="IPR027256">
    <property type="entry name" value="P-typ_ATPase_IB"/>
</dbReference>
<feature type="transmembrane region" description="Helical" evidence="20">
    <location>
        <begin position="264"/>
        <end position="286"/>
    </location>
</feature>
<evidence type="ECO:0000256" key="8">
    <source>
        <dbReference type="ARBA" id="ARBA00022692"/>
    </source>
</evidence>
<dbReference type="GO" id="GO:0140581">
    <property type="term" value="F:P-type monovalent copper transporter activity"/>
    <property type="evidence" value="ECO:0007669"/>
    <property type="project" value="UniProtKB-EC"/>
</dbReference>
<dbReference type="NCBIfam" id="TIGR01511">
    <property type="entry name" value="ATPase-IB1_Cu"/>
    <property type="match status" value="1"/>
</dbReference>
<dbReference type="SUPFAM" id="SSF56784">
    <property type="entry name" value="HAD-like"/>
    <property type="match status" value="1"/>
</dbReference>
<dbReference type="InterPro" id="IPR023214">
    <property type="entry name" value="HAD_sf"/>
</dbReference>
<keyword evidence="13" id="KW-1278">Translocase</keyword>
<dbReference type="PRINTS" id="PR00119">
    <property type="entry name" value="CATATPASE"/>
</dbReference>
<dbReference type="InterPro" id="IPR023298">
    <property type="entry name" value="ATPase_P-typ_TM_dom_sf"/>
</dbReference>
<keyword evidence="23" id="KW-1185">Reference proteome</keyword>
<keyword evidence="6 20" id="KW-1003">Cell membrane</keyword>
<feature type="transmembrane region" description="Helical" evidence="20">
    <location>
        <begin position="519"/>
        <end position="541"/>
    </location>
</feature>
<evidence type="ECO:0000256" key="3">
    <source>
        <dbReference type="ARBA" id="ARBA00012517"/>
    </source>
</evidence>
<evidence type="ECO:0000256" key="1">
    <source>
        <dbReference type="ARBA" id="ARBA00004651"/>
    </source>
</evidence>
<evidence type="ECO:0000256" key="20">
    <source>
        <dbReference type="RuleBase" id="RU362081"/>
    </source>
</evidence>
<feature type="transmembrane region" description="Helical" evidence="20">
    <location>
        <begin position="547"/>
        <end position="569"/>
    </location>
</feature>
<feature type="domain" description="HMA" evidence="21">
    <location>
        <begin position="169"/>
        <end position="235"/>
    </location>
</feature>
<keyword evidence="15" id="KW-0186">Copper</keyword>
<keyword evidence="17 20" id="KW-0472">Membrane</keyword>
<keyword evidence="11" id="KW-0187">Copper transport</keyword>
<feature type="transmembrane region" description="Helical" evidence="20">
    <location>
        <begin position="884"/>
        <end position="907"/>
    </location>
</feature>
<keyword evidence="12 20" id="KW-0067">ATP-binding</keyword>
<name>A0A7S8EA22_9CHLR</name>
<dbReference type="GO" id="GO:0005886">
    <property type="term" value="C:plasma membrane"/>
    <property type="evidence" value="ECO:0007669"/>
    <property type="project" value="UniProtKB-SubCell"/>
</dbReference>
<feature type="transmembrane region" description="Helical" evidence="20">
    <location>
        <begin position="298"/>
        <end position="316"/>
    </location>
</feature>
<keyword evidence="9 20" id="KW-0479">Metal-binding</keyword>
<evidence type="ECO:0000256" key="6">
    <source>
        <dbReference type="ARBA" id="ARBA00022475"/>
    </source>
</evidence>
<dbReference type="NCBIfam" id="TIGR01525">
    <property type="entry name" value="ATPase-IB_hvy"/>
    <property type="match status" value="1"/>
</dbReference>
<dbReference type="Gene3D" id="3.40.50.1000">
    <property type="entry name" value="HAD superfamily/HAD-like"/>
    <property type="match status" value="1"/>
</dbReference>
<evidence type="ECO:0000256" key="7">
    <source>
        <dbReference type="ARBA" id="ARBA00022553"/>
    </source>
</evidence>
<dbReference type="Proteomes" id="UP000594468">
    <property type="component" value="Chromosome"/>
</dbReference>
<dbReference type="GO" id="GO:0043682">
    <property type="term" value="F:P-type divalent copper transporter activity"/>
    <property type="evidence" value="ECO:0007669"/>
    <property type="project" value="TreeGrafter"/>
</dbReference>
<dbReference type="InterPro" id="IPR023299">
    <property type="entry name" value="ATPase_P-typ_cyto_dom_N"/>
</dbReference>
<dbReference type="GO" id="GO:0005507">
    <property type="term" value="F:copper ion binding"/>
    <property type="evidence" value="ECO:0007669"/>
    <property type="project" value="TreeGrafter"/>
</dbReference>
<dbReference type="RefSeq" id="WP_195171220.1">
    <property type="nucleotide sequence ID" value="NZ_CP062983.1"/>
</dbReference>
<evidence type="ECO:0000256" key="4">
    <source>
        <dbReference type="ARBA" id="ARBA00015102"/>
    </source>
</evidence>
<dbReference type="Gene3D" id="2.70.150.10">
    <property type="entry name" value="Calcium-transporting ATPase, cytoplasmic transduction domain A"/>
    <property type="match status" value="1"/>
</dbReference>
<evidence type="ECO:0000256" key="15">
    <source>
        <dbReference type="ARBA" id="ARBA00023008"/>
    </source>
</evidence>
<comment type="subcellular location">
    <subcellularLocation>
        <location evidence="1">Cell membrane</location>
        <topology evidence="1">Multi-pass membrane protein</topology>
    </subcellularLocation>
</comment>
<dbReference type="SFLD" id="SFLDS00003">
    <property type="entry name" value="Haloacid_Dehalogenase"/>
    <property type="match status" value="1"/>
</dbReference>
<dbReference type="AlphaFoldDB" id="A0A7S8EA22"/>
<evidence type="ECO:0000256" key="17">
    <source>
        <dbReference type="ARBA" id="ARBA00023136"/>
    </source>
</evidence>
<dbReference type="GO" id="GO:0016887">
    <property type="term" value="F:ATP hydrolysis activity"/>
    <property type="evidence" value="ECO:0007669"/>
    <property type="project" value="InterPro"/>
</dbReference>
<dbReference type="SUPFAM" id="SSF81653">
    <property type="entry name" value="Calcium ATPase, transduction domain A"/>
    <property type="match status" value="1"/>
</dbReference>
<evidence type="ECO:0000256" key="13">
    <source>
        <dbReference type="ARBA" id="ARBA00022967"/>
    </source>
</evidence>
<keyword evidence="5" id="KW-0813">Transport</keyword>
<dbReference type="InterPro" id="IPR001757">
    <property type="entry name" value="P_typ_ATPase"/>
</dbReference>
<dbReference type="SUPFAM" id="SSF81665">
    <property type="entry name" value="Calcium ATPase, transmembrane domain M"/>
    <property type="match status" value="1"/>
</dbReference>
<dbReference type="InterPro" id="IPR012348">
    <property type="entry name" value="RNR-like"/>
</dbReference>
<dbReference type="InterPro" id="IPR044492">
    <property type="entry name" value="P_typ_ATPase_HD_dom"/>
</dbReference>
<feature type="transmembrane region" description="Helical" evidence="20">
    <location>
        <begin position="859"/>
        <end position="878"/>
    </location>
</feature>
<dbReference type="PROSITE" id="PS00154">
    <property type="entry name" value="ATPASE_E1_E2"/>
    <property type="match status" value="1"/>
</dbReference>
<dbReference type="Pfam" id="PF04945">
    <property type="entry name" value="YHS"/>
    <property type="match status" value="1"/>
</dbReference>
<dbReference type="Gene3D" id="3.40.1110.10">
    <property type="entry name" value="Calcium-transporting ATPase, cytoplasmic domain N"/>
    <property type="match status" value="1"/>
</dbReference>
<evidence type="ECO:0000256" key="19">
    <source>
        <dbReference type="ARBA" id="ARBA00033239"/>
    </source>
</evidence>
<evidence type="ECO:0000256" key="5">
    <source>
        <dbReference type="ARBA" id="ARBA00022448"/>
    </source>
</evidence>
<dbReference type="EMBL" id="CP062983">
    <property type="protein sequence ID" value="QPC83151.1"/>
    <property type="molecule type" value="Genomic_DNA"/>
</dbReference>
<dbReference type="GO" id="GO:0016491">
    <property type="term" value="F:oxidoreductase activity"/>
    <property type="evidence" value="ECO:0007669"/>
    <property type="project" value="InterPro"/>
</dbReference>
<dbReference type="InterPro" id="IPR018303">
    <property type="entry name" value="ATPase_P-typ_P_site"/>
</dbReference>
<evidence type="ECO:0000313" key="23">
    <source>
        <dbReference type="Proteomes" id="UP000594468"/>
    </source>
</evidence>
<keyword evidence="7" id="KW-0597">Phosphoprotein</keyword>
<keyword evidence="10 20" id="KW-0547">Nucleotide-binding</keyword>
<dbReference type="InterPro" id="IPR011017">
    <property type="entry name" value="TRASH_dom"/>
</dbReference>
<dbReference type="InterPro" id="IPR036412">
    <property type="entry name" value="HAD-like_sf"/>
</dbReference>
<dbReference type="Pfam" id="PF00122">
    <property type="entry name" value="E1-E2_ATPase"/>
    <property type="match status" value="1"/>
</dbReference>
<dbReference type="InterPro" id="IPR007029">
    <property type="entry name" value="YHS_dom"/>
</dbReference>
<dbReference type="SUPFAM" id="SSF47240">
    <property type="entry name" value="Ferritin-like"/>
    <property type="match status" value="1"/>
</dbReference>
<dbReference type="SUPFAM" id="SSF55008">
    <property type="entry name" value="HMA, heavy metal-associated domain"/>
    <property type="match status" value="2"/>
</dbReference>
<dbReference type="CDD" id="cd00371">
    <property type="entry name" value="HMA"/>
    <property type="match status" value="2"/>
</dbReference>
<dbReference type="InterPro" id="IPR059000">
    <property type="entry name" value="ATPase_P-type_domA"/>
</dbReference>
<keyword evidence="16" id="KW-0406">Ion transport</keyword>
<dbReference type="SFLD" id="SFLDF00027">
    <property type="entry name" value="p-type_atpase"/>
    <property type="match status" value="1"/>
</dbReference>
<dbReference type="KEGG" id="pmet:G4Y79_01895"/>
<dbReference type="Pfam" id="PF00403">
    <property type="entry name" value="HMA"/>
    <property type="match status" value="1"/>
</dbReference>
<evidence type="ECO:0000313" key="22">
    <source>
        <dbReference type="EMBL" id="QPC83151.1"/>
    </source>
</evidence>
<comment type="similarity">
    <text evidence="2 20">Belongs to the cation transport ATPase (P-type) (TC 3.A.3) family. Type IB subfamily.</text>
</comment>
<dbReference type="PANTHER" id="PTHR43520">
    <property type="entry name" value="ATP7, ISOFORM B"/>
    <property type="match status" value="1"/>
</dbReference>
<dbReference type="EC" id="7.2.2.8" evidence="3"/>
<reference evidence="22 23" key="1">
    <citation type="submission" date="2020-02" db="EMBL/GenBank/DDBJ databases">
        <authorList>
            <person name="Zheng R.K."/>
            <person name="Sun C.M."/>
        </authorList>
    </citation>
    <scope>NUCLEOTIDE SEQUENCE [LARGE SCALE GENOMIC DNA]</scope>
    <source>
        <strain evidence="23">rifampicinis</strain>
    </source>
</reference>
<protein>
    <recommendedName>
        <fullName evidence="4">Copper-exporting P-type ATPase</fullName>
        <ecNumber evidence="3">7.2.2.8</ecNumber>
    </recommendedName>
    <alternativeName>
        <fullName evidence="18">Copper-exporting P-type ATPase A</fullName>
    </alternativeName>
    <alternativeName>
        <fullName evidence="19">Cu(+)-exporting ATPase</fullName>
    </alternativeName>
</protein>
<proteinExistence type="inferred from homology"/>
<dbReference type="PRINTS" id="PR00120">
    <property type="entry name" value="HATPASE"/>
</dbReference>